<dbReference type="GO" id="GO:0003677">
    <property type="term" value="F:DNA binding"/>
    <property type="evidence" value="ECO:0007669"/>
    <property type="project" value="UniProtKB-KW"/>
</dbReference>
<feature type="region of interest" description="Disordered" evidence="9">
    <location>
        <begin position="84"/>
        <end position="116"/>
    </location>
</feature>
<dbReference type="EMBL" id="VSWD01000008">
    <property type="protein sequence ID" value="KAK3094307.1"/>
    <property type="molecule type" value="Genomic_DNA"/>
</dbReference>
<feature type="compositionally biased region" description="Low complexity" evidence="9">
    <location>
        <begin position="90"/>
        <end position="106"/>
    </location>
</feature>
<keyword evidence="12" id="KW-1185">Reference proteome</keyword>
<evidence type="ECO:0000256" key="4">
    <source>
        <dbReference type="ARBA" id="ARBA00022771"/>
    </source>
</evidence>
<keyword evidence="2" id="KW-0479">Metal-binding</keyword>
<evidence type="ECO:0000256" key="9">
    <source>
        <dbReference type="SAM" id="MobiDB-lite"/>
    </source>
</evidence>
<feature type="compositionally biased region" description="Polar residues" evidence="9">
    <location>
        <begin position="466"/>
        <end position="483"/>
    </location>
</feature>
<comment type="subcellular location">
    <subcellularLocation>
        <location evidence="1">Nucleus</location>
    </subcellularLocation>
</comment>
<dbReference type="PANTHER" id="PTHR24406">
    <property type="entry name" value="TRANSCRIPTIONAL REPRESSOR CTCFL-RELATED"/>
    <property type="match status" value="1"/>
</dbReference>
<name>A0AA89C4B9_PINIB</name>
<keyword evidence="3" id="KW-0677">Repeat</keyword>
<dbReference type="GO" id="GO:0008270">
    <property type="term" value="F:zinc ion binding"/>
    <property type="evidence" value="ECO:0007669"/>
    <property type="project" value="UniProtKB-KW"/>
</dbReference>
<reference evidence="11" key="1">
    <citation type="submission" date="2019-08" db="EMBL/GenBank/DDBJ databases">
        <title>The improved chromosome-level genome for the pearl oyster Pinctada fucata martensii using PacBio sequencing and Hi-C.</title>
        <authorList>
            <person name="Zheng Z."/>
        </authorList>
    </citation>
    <scope>NUCLEOTIDE SEQUENCE</scope>
    <source>
        <strain evidence="11">ZZ-2019</strain>
        <tissue evidence="11">Adductor muscle</tissue>
    </source>
</reference>
<dbReference type="InterPro" id="IPR036236">
    <property type="entry name" value="Znf_C2H2_sf"/>
</dbReference>
<feature type="compositionally biased region" description="Polar residues" evidence="9">
    <location>
        <begin position="377"/>
        <end position="395"/>
    </location>
</feature>
<gene>
    <name evidence="11" type="ORF">FSP39_000112</name>
</gene>
<feature type="domain" description="C2H2-type" evidence="10">
    <location>
        <begin position="122"/>
        <end position="149"/>
    </location>
</feature>
<keyword evidence="4 8" id="KW-0863">Zinc-finger</keyword>
<keyword evidence="6" id="KW-0238">DNA-binding</keyword>
<dbReference type="SMART" id="SM00355">
    <property type="entry name" value="ZnF_C2H2"/>
    <property type="match status" value="8"/>
</dbReference>
<feature type="domain" description="C2H2-type" evidence="10">
    <location>
        <begin position="56"/>
        <end position="83"/>
    </location>
</feature>
<feature type="compositionally biased region" description="Polar residues" evidence="9">
    <location>
        <begin position="329"/>
        <end position="344"/>
    </location>
</feature>
<dbReference type="Gene3D" id="3.30.160.60">
    <property type="entry name" value="Classic Zinc Finger"/>
    <property type="match status" value="5"/>
</dbReference>
<dbReference type="AlphaFoldDB" id="A0AA89C4B9"/>
<feature type="domain" description="C2H2-type" evidence="10">
    <location>
        <begin position="178"/>
        <end position="205"/>
    </location>
</feature>
<feature type="compositionally biased region" description="Basic and acidic residues" evidence="9">
    <location>
        <begin position="427"/>
        <end position="438"/>
    </location>
</feature>
<evidence type="ECO:0000256" key="8">
    <source>
        <dbReference type="PROSITE-ProRule" id="PRU00042"/>
    </source>
</evidence>
<evidence type="ECO:0000256" key="3">
    <source>
        <dbReference type="ARBA" id="ARBA00022737"/>
    </source>
</evidence>
<dbReference type="Pfam" id="PF00096">
    <property type="entry name" value="zf-C2H2"/>
    <property type="match status" value="6"/>
</dbReference>
<dbReference type="FunFam" id="3.30.160.60:FF:000358">
    <property type="entry name" value="zinc finger protein 24"/>
    <property type="match status" value="1"/>
</dbReference>
<dbReference type="GO" id="GO:0005634">
    <property type="term" value="C:nucleus"/>
    <property type="evidence" value="ECO:0007669"/>
    <property type="project" value="UniProtKB-SubCell"/>
</dbReference>
<dbReference type="FunFam" id="3.30.160.60:FF:001450">
    <property type="entry name" value="zinc finger protein 774"/>
    <property type="match status" value="1"/>
</dbReference>
<sequence>MSDANLMAESYAEEASNNNIAHDEENKPFCKLCGKKFAQSSYIKAHMRLHTGEKPFSCSFCPKRFSDCSNWKKHERIHIRQMGINLDKVPQSPSSPSKSASFSLDSYQPAKSKSDVTTNGNLTCKICNKSFSNASSLATHKRIHTGDRPYRCHTCGKSFTQIGTLRTHERIHTGQKPYTCKFCGQTFAQSGSFRMHERRHMMDMLHKCPICPVKFSRWEDAKEHLATHPEISGTAEFIKNQMAAAAQELNDDETLPHIESFAAARPELHLEQFPPPGFPFPHQLTPFLNVSTAALHLGGPFPTDLPTPVGMFTTQMIKTEAMSNMVHANSPTDLRQPMVTTSQPSPIPEHRTSNIHENGDIAISSTTTARDRKYSSDSHTSVSTPDANMDNGNPRNEQEEKASMETDNPTQESDRKVASEESSVISDHSDNGHAEEGSGIKSRNLHGRLLSNSRKQKHPMRRYSGSVLSTGSLDPDTSTHPTQSLMNESDSIYSGDQSVEEFLDISSVNGKLYRCDHCHIIFEDCTLYLLHNGFHSHDNDPFKCVICRTSCRDRIEFNCHLTSHIK</sequence>
<evidence type="ECO:0000259" key="10">
    <source>
        <dbReference type="PROSITE" id="PS50157"/>
    </source>
</evidence>
<evidence type="ECO:0000256" key="2">
    <source>
        <dbReference type="ARBA" id="ARBA00022723"/>
    </source>
</evidence>
<dbReference type="PROSITE" id="PS50157">
    <property type="entry name" value="ZINC_FINGER_C2H2_2"/>
    <property type="match status" value="5"/>
</dbReference>
<dbReference type="PROSITE" id="PS00028">
    <property type="entry name" value="ZINC_FINGER_C2H2_1"/>
    <property type="match status" value="8"/>
</dbReference>
<dbReference type="GO" id="GO:0010468">
    <property type="term" value="P:regulation of gene expression"/>
    <property type="evidence" value="ECO:0007669"/>
    <property type="project" value="UniProtKB-ARBA"/>
</dbReference>
<dbReference type="SUPFAM" id="SSF57667">
    <property type="entry name" value="beta-beta-alpha zinc fingers"/>
    <property type="match status" value="3"/>
</dbReference>
<evidence type="ECO:0000313" key="11">
    <source>
        <dbReference type="EMBL" id="KAK3094307.1"/>
    </source>
</evidence>
<comment type="caution">
    <text evidence="11">The sequence shown here is derived from an EMBL/GenBank/DDBJ whole genome shotgun (WGS) entry which is preliminary data.</text>
</comment>
<feature type="compositionally biased region" description="Basic and acidic residues" evidence="9">
    <location>
        <begin position="348"/>
        <end position="359"/>
    </location>
</feature>
<proteinExistence type="predicted"/>
<feature type="region of interest" description="Disordered" evidence="9">
    <location>
        <begin position="329"/>
        <end position="483"/>
    </location>
</feature>
<keyword evidence="7" id="KW-0539">Nucleus</keyword>
<evidence type="ECO:0000256" key="6">
    <source>
        <dbReference type="ARBA" id="ARBA00023125"/>
    </source>
</evidence>
<evidence type="ECO:0000256" key="7">
    <source>
        <dbReference type="ARBA" id="ARBA00023242"/>
    </source>
</evidence>
<evidence type="ECO:0000313" key="12">
    <source>
        <dbReference type="Proteomes" id="UP001186944"/>
    </source>
</evidence>
<feature type="domain" description="C2H2-type" evidence="10">
    <location>
        <begin position="28"/>
        <end position="55"/>
    </location>
</feature>
<keyword evidence="5" id="KW-0862">Zinc</keyword>
<evidence type="ECO:0000256" key="1">
    <source>
        <dbReference type="ARBA" id="ARBA00004123"/>
    </source>
</evidence>
<dbReference type="InterPro" id="IPR013087">
    <property type="entry name" value="Znf_C2H2_type"/>
</dbReference>
<feature type="domain" description="C2H2-type" evidence="10">
    <location>
        <begin position="150"/>
        <end position="177"/>
    </location>
</feature>
<evidence type="ECO:0000256" key="5">
    <source>
        <dbReference type="ARBA" id="ARBA00022833"/>
    </source>
</evidence>
<dbReference type="InterPro" id="IPR050888">
    <property type="entry name" value="ZnF_C2H2-type_TF"/>
</dbReference>
<dbReference type="Proteomes" id="UP001186944">
    <property type="component" value="Unassembled WGS sequence"/>
</dbReference>
<accession>A0AA89C4B9</accession>
<dbReference type="FunFam" id="3.30.160.60:FF:001270">
    <property type="entry name" value="zinc finger protein 583 isoform X1"/>
    <property type="match status" value="1"/>
</dbReference>
<protein>
    <recommendedName>
        <fullName evidence="10">C2H2-type domain-containing protein</fullName>
    </recommendedName>
</protein>
<dbReference type="FunFam" id="3.30.160.60:FF:000624">
    <property type="entry name" value="zinc finger protein 697"/>
    <property type="match status" value="1"/>
</dbReference>
<organism evidence="11 12">
    <name type="scientific">Pinctada imbricata</name>
    <name type="common">Atlantic pearl-oyster</name>
    <name type="synonym">Pinctada martensii</name>
    <dbReference type="NCBI Taxonomy" id="66713"/>
    <lineage>
        <taxon>Eukaryota</taxon>
        <taxon>Metazoa</taxon>
        <taxon>Spiralia</taxon>
        <taxon>Lophotrochozoa</taxon>
        <taxon>Mollusca</taxon>
        <taxon>Bivalvia</taxon>
        <taxon>Autobranchia</taxon>
        <taxon>Pteriomorphia</taxon>
        <taxon>Pterioida</taxon>
        <taxon>Pterioidea</taxon>
        <taxon>Pteriidae</taxon>
        <taxon>Pinctada</taxon>
    </lineage>
</organism>
<dbReference type="FunFam" id="3.30.160.60:FF:000744">
    <property type="entry name" value="zinc finger E-box-binding homeobox 1"/>
    <property type="match status" value="1"/>
</dbReference>